<proteinExistence type="predicted"/>
<dbReference type="Proteomes" id="UP000295023">
    <property type="component" value="Unassembled WGS sequence"/>
</dbReference>
<keyword evidence="3" id="KW-1185">Reference proteome</keyword>
<gene>
    <name evidence="2" type="ORF">EXY23_13515</name>
</gene>
<sequence>MAGVRTIKAGEWVAGLGGGLETRLSFGASDKEFFYALEQATPSHESGGRWIGPFPTRAAAEGAGLGAERRAHGEDRHGGPRDTLRAEHARRLASVAEVRRGVARARQDGRHGSTASSLVYAKSSIDQARQMRESNKEGMQMAIGDPKEVRQARQEVRRKEAAVWNDRTEAGRTAMRAEAVEKARAGGGEDPDRKQRQSGRQGVSG</sequence>
<feature type="compositionally biased region" description="Basic and acidic residues" evidence="1">
    <location>
        <begin position="145"/>
        <end position="170"/>
    </location>
</feature>
<dbReference type="EMBL" id="SKBM01000011">
    <property type="protein sequence ID" value="TCZ61142.1"/>
    <property type="molecule type" value="Genomic_DNA"/>
</dbReference>
<name>A0A4R4DKX4_9PROT</name>
<dbReference type="AlphaFoldDB" id="A0A4R4DKX4"/>
<evidence type="ECO:0000313" key="3">
    <source>
        <dbReference type="Proteomes" id="UP000295023"/>
    </source>
</evidence>
<feature type="region of interest" description="Disordered" evidence="1">
    <location>
        <begin position="43"/>
        <end position="205"/>
    </location>
</feature>
<evidence type="ECO:0000256" key="1">
    <source>
        <dbReference type="SAM" id="MobiDB-lite"/>
    </source>
</evidence>
<dbReference type="RefSeq" id="WP_132289883.1">
    <property type="nucleotide sequence ID" value="NZ_SKBM01000011.1"/>
</dbReference>
<comment type="caution">
    <text evidence="2">The sequence shown here is derived from an EMBL/GenBank/DDBJ whole genome shotgun (WGS) entry which is preliminary data.</text>
</comment>
<feature type="compositionally biased region" description="Basic and acidic residues" evidence="1">
    <location>
        <begin position="97"/>
        <end position="111"/>
    </location>
</feature>
<accession>A0A4R4DKX4</accession>
<reference evidence="2 3" key="1">
    <citation type="submission" date="2019-03" db="EMBL/GenBank/DDBJ databases">
        <title>Paracraurococcus aquatilis NE82 genome sequence.</title>
        <authorList>
            <person name="Zhao Y."/>
            <person name="Du Z."/>
        </authorList>
    </citation>
    <scope>NUCLEOTIDE SEQUENCE [LARGE SCALE GENOMIC DNA]</scope>
    <source>
        <strain evidence="2 3">NE82</strain>
    </source>
</reference>
<evidence type="ECO:0000313" key="2">
    <source>
        <dbReference type="EMBL" id="TCZ61142.1"/>
    </source>
</evidence>
<protein>
    <submittedName>
        <fullName evidence="2">Uncharacterized protein</fullName>
    </submittedName>
</protein>
<organism evidence="2 3">
    <name type="scientific">Roseicella aquatilis</name>
    <dbReference type="NCBI Taxonomy" id="2527868"/>
    <lineage>
        <taxon>Bacteria</taxon>
        <taxon>Pseudomonadati</taxon>
        <taxon>Pseudomonadota</taxon>
        <taxon>Alphaproteobacteria</taxon>
        <taxon>Acetobacterales</taxon>
        <taxon>Roseomonadaceae</taxon>
        <taxon>Roseicella</taxon>
    </lineage>
</organism>
<feature type="compositionally biased region" description="Basic and acidic residues" evidence="1">
    <location>
        <begin position="67"/>
        <end position="90"/>
    </location>
</feature>